<reference evidence="3 4" key="1">
    <citation type="submission" date="2016-10" db="EMBL/GenBank/DDBJ databases">
        <authorList>
            <person name="de Groot N.N."/>
        </authorList>
    </citation>
    <scope>NUCLEOTIDE SEQUENCE [LARGE SCALE GENOMIC DNA]</scope>
    <source>
        <strain evidence="3 4">SR12</strain>
    </source>
</reference>
<dbReference type="InterPro" id="IPR000594">
    <property type="entry name" value="ThiF_NAD_FAD-bd"/>
</dbReference>
<dbReference type="EMBL" id="FNRK01000011">
    <property type="protein sequence ID" value="SEA47658.1"/>
    <property type="molecule type" value="Genomic_DNA"/>
</dbReference>
<dbReference type="CDD" id="cd00757">
    <property type="entry name" value="ThiF_MoeB_HesA_family"/>
    <property type="match status" value="1"/>
</dbReference>
<accession>A0A1H4BI21</accession>
<dbReference type="RefSeq" id="WP_090307293.1">
    <property type="nucleotide sequence ID" value="NZ_FNRK01000011.1"/>
</dbReference>
<organism evidence="3 4">
    <name type="scientific">Eubacterium aggregans</name>
    <dbReference type="NCBI Taxonomy" id="81409"/>
    <lineage>
        <taxon>Bacteria</taxon>
        <taxon>Bacillati</taxon>
        <taxon>Bacillota</taxon>
        <taxon>Clostridia</taxon>
        <taxon>Eubacteriales</taxon>
        <taxon>Eubacteriaceae</taxon>
        <taxon>Eubacterium</taxon>
    </lineage>
</organism>
<dbReference type="GO" id="GO:0005737">
    <property type="term" value="C:cytoplasm"/>
    <property type="evidence" value="ECO:0007669"/>
    <property type="project" value="TreeGrafter"/>
</dbReference>
<dbReference type="OrthoDB" id="9804286at2"/>
<dbReference type="Pfam" id="PF00899">
    <property type="entry name" value="ThiF"/>
    <property type="match status" value="1"/>
</dbReference>
<name>A0A1H4BI21_9FIRM</name>
<dbReference type="InterPro" id="IPR035985">
    <property type="entry name" value="Ubiquitin-activating_enz"/>
</dbReference>
<dbReference type="SUPFAM" id="SSF69572">
    <property type="entry name" value="Activating enzymes of the ubiquitin-like proteins"/>
    <property type="match status" value="1"/>
</dbReference>
<evidence type="ECO:0000313" key="3">
    <source>
        <dbReference type="EMBL" id="SEA47658.1"/>
    </source>
</evidence>
<evidence type="ECO:0000259" key="2">
    <source>
        <dbReference type="Pfam" id="PF00899"/>
    </source>
</evidence>
<dbReference type="PANTHER" id="PTHR10953:SF102">
    <property type="entry name" value="ADENYLYLTRANSFERASE AND SULFURTRANSFERASE MOCS3"/>
    <property type="match status" value="1"/>
</dbReference>
<dbReference type="STRING" id="81409.SAMN04515656_11185"/>
<dbReference type="AlphaFoldDB" id="A0A1H4BI21"/>
<keyword evidence="3" id="KW-0548">Nucleotidyltransferase</keyword>
<dbReference type="GO" id="GO:0016779">
    <property type="term" value="F:nucleotidyltransferase activity"/>
    <property type="evidence" value="ECO:0007669"/>
    <property type="project" value="UniProtKB-KW"/>
</dbReference>
<proteinExistence type="inferred from homology"/>
<evidence type="ECO:0000256" key="1">
    <source>
        <dbReference type="ARBA" id="ARBA00009919"/>
    </source>
</evidence>
<dbReference type="GO" id="GO:0008641">
    <property type="term" value="F:ubiquitin-like modifier activating enzyme activity"/>
    <property type="evidence" value="ECO:0007669"/>
    <property type="project" value="InterPro"/>
</dbReference>
<gene>
    <name evidence="3" type="ORF">SAMN04515656_11185</name>
</gene>
<feature type="domain" description="THIF-type NAD/FAD binding fold" evidence="2">
    <location>
        <begin position="5"/>
        <end position="233"/>
    </location>
</feature>
<dbReference type="Proteomes" id="UP000199394">
    <property type="component" value="Unassembled WGS sequence"/>
</dbReference>
<keyword evidence="3" id="KW-0808">Transferase</keyword>
<comment type="similarity">
    <text evidence="1">Belongs to the HesA/MoeB/ThiF family.</text>
</comment>
<dbReference type="Gene3D" id="3.40.50.720">
    <property type="entry name" value="NAD(P)-binding Rossmann-like Domain"/>
    <property type="match status" value="1"/>
</dbReference>
<dbReference type="PANTHER" id="PTHR10953">
    <property type="entry name" value="UBIQUITIN-ACTIVATING ENZYME E1"/>
    <property type="match status" value="1"/>
</dbReference>
<protein>
    <submittedName>
        <fullName evidence="3">Adenylyltransferase and sulfurtransferase</fullName>
    </submittedName>
</protein>
<dbReference type="GO" id="GO:0004792">
    <property type="term" value="F:thiosulfate-cyanide sulfurtransferase activity"/>
    <property type="evidence" value="ECO:0007669"/>
    <property type="project" value="TreeGrafter"/>
</dbReference>
<dbReference type="InterPro" id="IPR045886">
    <property type="entry name" value="ThiF/MoeB/HesA"/>
</dbReference>
<dbReference type="FunFam" id="3.40.50.720:FF:000080">
    <property type="entry name" value="Thiazole biosynthesis adenylyltransferase ThiF"/>
    <property type="match status" value="1"/>
</dbReference>
<evidence type="ECO:0000313" key="4">
    <source>
        <dbReference type="Proteomes" id="UP000199394"/>
    </source>
</evidence>
<keyword evidence="4" id="KW-1185">Reference proteome</keyword>
<sequence length="239" mass="25133">MKAHYQRQIMISQIGEAGQARLQASRVTVIGAGGLGSPVLTYLAGAGVGKLTLIDGDTLSESNLNRQFLYPADALGSPKSELAKARIETFNPSVQVTCHQAFLEEDNQAALMGSPDVIVDCVDNIPTRHLVARYGRKQGIPVVEGGVMGFWGWLFCSMPEGACFGCLGSQLPAPQKTPALGAVAGIIGSLQATECLKLLLGMGTAYPGTLLQYDGLHGDFDTIPVAQNPNCPCCASNPQ</sequence>